<dbReference type="NCBIfam" id="NF003816">
    <property type="entry name" value="PRK05406.1-5"/>
    <property type="match status" value="1"/>
</dbReference>
<comment type="caution">
    <text evidence="7">The sequence shown here is derived from an EMBL/GenBank/DDBJ whole genome shotgun (WGS) entry which is preliminary data.</text>
</comment>
<feature type="transmembrane region" description="Helical" evidence="6">
    <location>
        <begin position="149"/>
        <end position="167"/>
    </location>
</feature>
<evidence type="ECO:0000256" key="2">
    <source>
        <dbReference type="ARBA" id="ARBA00009965"/>
    </source>
</evidence>
<protein>
    <submittedName>
        <fullName evidence="7">Uncharacterized protein</fullName>
    </submittedName>
</protein>
<dbReference type="GO" id="GO:0016020">
    <property type="term" value="C:membrane"/>
    <property type="evidence" value="ECO:0007669"/>
    <property type="project" value="UniProtKB-SubCell"/>
</dbReference>
<feature type="transmembrane region" description="Helical" evidence="6">
    <location>
        <begin position="187"/>
        <end position="207"/>
    </location>
</feature>
<keyword evidence="4 6" id="KW-1133">Transmembrane helix</keyword>
<dbReference type="InterPro" id="IPR011330">
    <property type="entry name" value="Glyco_hydro/deAcase_b/a-brl"/>
</dbReference>
<sequence>MTTDRSVAAASLRGGLLAAIFLMATSAIGPGFITQTATFTARMGSAFAFAILASILIDFVVQLNIWRITALTGKRASETANAAIPGAGYLLTALVVIGGLAFNVGNIAGGGLGLNAMLGLDPKIGGAITAVLAIAIFLSRQAGILLDRAIIGLGIVMILLVLFVAVQSNPPVGEALRQTIWPDTIDFATITTIVGGTVGGYITYSGAHRLLDKGLTGPHNLTAVTRAALTGIAVTGVMRFVLFLAILGVVASGVTLDLSSQAANPAAQAFQAAAGDWGMRVFGVVLWAAALTSVIGAAYTSVSFLDVVGVRSDAARSKATVGFIAFSLAVYLALGTAPAAILVFVGGFNGLILPIGLTIFTYIGYARSDLMGGHRYNRVLLALGAIVCALTWYMGARSVTTIFAFLGVDLGEGYGPWTMGDDAAMLDIVSSANIACGFHAGDPAGLLAVLRQAAARGVAVGAHVSYPDRVGFGRRTMDVAPDDLTADVIYQIGALQGLARAAGTRVSYVKPHGALYNTIAEDARQADAVIAGVKAVDPSLVLMGLAGAPVLKRARAAGLPVVAEAFADRAYTAAGALVSRRQPGAVLHDPDLIAARMLRLATEGVLEAEDGSILRLEADSICVHGDSPGAVAIAARVRDALVAGGVTIAPFAGGGA</sequence>
<accession>A0A9W6C1U4</accession>
<feature type="transmembrane region" description="Helical" evidence="6">
    <location>
        <begin position="39"/>
        <end position="61"/>
    </location>
</feature>
<feature type="transmembrane region" description="Helical" evidence="6">
    <location>
        <begin position="340"/>
        <end position="364"/>
    </location>
</feature>
<name>A0A9W6C1U4_9CHLO</name>
<dbReference type="InterPro" id="IPR001046">
    <property type="entry name" value="NRAMP_fam"/>
</dbReference>
<dbReference type="EMBL" id="BRXU01000058">
    <property type="protein sequence ID" value="GLC62163.1"/>
    <property type="molecule type" value="Genomic_DNA"/>
</dbReference>
<feature type="transmembrane region" description="Helical" evidence="6">
    <location>
        <begin position="228"/>
        <end position="251"/>
    </location>
</feature>
<dbReference type="AlphaFoldDB" id="A0A9W6C1U4"/>
<evidence type="ECO:0000313" key="7">
    <source>
        <dbReference type="EMBL" id="GLC62163.1"/>
    </source>
</evidence>
<dbReference type="CDD" id="cd10787">
    <property type="entry name" value="LamB_YcsF_like"/>
    <property type="match status" value="1"/>
</dbReference>
<evidence type="ECO:0000313" key="8">
    <source>
        <dbReference type="Proteomes" id="UP001165080"/>
    </source>
</evidence>
<keyword evidence="3 6" id="KW-0812">Transmembrane</keyword>
<dbReference type="InterPro" id="IPR005501">
    <property type="entry name" value="LamB/YcsF/PxpA-like"/>
</dbReference>
<feature type="transmembrane region" description="Helical" evidence="6">
    <location>
        <begin position="82"/>
        <end position="104"/>
    </location>
</feature>
<evidence type="ECO:0000256" key="6">
    <source>
        <dbReference type="SAM" id="Phobius"/>
    </source>
</evidence>
<dbReference type="GO" id="GO:0046873">
    <property type="term" value="F:metal ion transmembrane transporter activity"/>
    <property type="evidence" value="ECO:0007669"/>
    <property type="project" value="InterPro"/>
</dbReference>
<proteinExistence type="inferred from homology"/>
<feature type="transmembrane region" description="Helical" evidence="6">
    <location>
        <begin position="376"/>
        <end position="395"/>
    </location>
</feature>
<feature type="transmembrane region" description="Helical" evidence="6">
    <location>
        <begin position="317"/>
        <end position="334"/>
    </location>
</feature>
<feature type="transmembrane region" description="Helical" evidence="6">
    <location>
        <begin position="284"/>
        <end position="305"/>
    </location>
</feature>
<evidence type="ECO:0000256" key="1">
    <source>
        <dbReference type="ARBA" id="ARBA00004141"/>
    </source>
</evidence>
<gene>
    <name evidence="7" type="primary">PLESTB003170</name>
    <name evidence="7" type="ORF">PLESTB_001847300</name>
</gene>
<feature type="transmembrane region" description="Helical" evidence="6">
    <location>
        <begin position="124"/>
        <end position="142"/>
    </location>
</feature>
<keyword evidence="5 6" id="KW-0472">Membrane</keyword>
<comment type="subcellular location">
    <subcellularLocation>
        <location evidence="1">Membrane</location>
        <topology evidence="1">Multi-pass membrane protein</topology>
    </subcellularLocation>
</comment>
<keyword evidence="8" id="KW-1185">Reference proteome</keyword>
<comment type="similarity">
    <text evidence="2">Belongs to the NRAMP (TC 2.A.55) family.</text>
</comment>
<dbReference type="PANTHER" id="PTHR30292">
    <property type="entry name" value="UNCHARACTERIZED PROTEIN YBGL-RELATED"/>
    <property type="match status" value="1"/>
</dbReference>
<dbReference type="Pfam" id="PF01566">
    <property type="entry name" value="Nramp"/>
    <property type="match status" value="1"/>
</dbReference>
<evidence type="ECO:0000256" key="3">
    <source>
        <dbReference type="ARBA" id="ARBA00022692"/>
    </source>
</evidence>
<dbReference type="GO" id="GO:0005975">
    <property type="term" value="P:carbohydrate metabolic process"/>
    <property type="evidence" value="ECO:0007669"/>
    <property type="project" value="InterPro"/>
</dbReference>
<organism evidence="7 8">
    <name type="scientific">Pleodorina starrii</name>
    <dbReference type="NCBI Taxonomy" id="330485"/>
    <lineage>
        <taxon>Eukaryota</taxon>
        <taxon>Viridiplantae</taxon>
        <taxon>Chlorophyta</taxon>
        <taxon>core chlorophytes</taxon>
        <taxon>Chlorophyceae</taxon>
        <taxon>CS clade</taxon>
        <taxon>Chlamydomonadales</taxon>
        <taxon>Volvocaceae</taxon>
        <taxon>Pleodorina</taxon>
    </lineage>
</organism>
<dbReference type="Proteomes" id="UP001165080">
    <property type="component" value="Unassembled WGS sequence"/>
</dbReference>
<evidence type="ECO:0000256" key="5">
    <source>
        <dbReference type="ARBA" id="ARBA00023136"/>
    </source>
</evidence>
<dbReference type="SUPFAM" id="SSF88713">
    <property type="entry name" value="Glycoside hydrolase/deacetylase"/>
    <property type="match status" value="1"/>
</dbReference>
<evidence type="ECO:0000256" key="4">
    <source>
        <dbReference type="ARBA" id="ARBA00022989"/>
    </source>
</evidence>
<dbReference type="Gene3D" id="3.20.20.370">
    <property type="entry name" value="Glycoside hydrolase/deacetylase"/>
    <property type="match status" value="1"/>
</dbReference>
<dbReference type="Pfam" id="PF03746">
    <property type="entry name" value="LamB_YcsF"/>
    <property type="match status" value="1"/>
</dbReference>
<dbReference type="HAMAP" id="MF_00691">
    <property type="entry name" value="PxpA"/>
    <property type="match status" value="1"/>
</dbReference>
<dbReference type="PANTHER" id="PTHR30292:SF0">
    <property type="entry name" value="5-OXOPROLINASE SUBUNIT A"/>
    <property type="match status" value="1"/>
</dbReference>
<feature type="transmembrane region" description="Helical" evidence="6">
    <location>
        <begin position="12"/>
        <end position="33"/>
    </location>
</feature>
<reference evidence="7 8" key="1">
    <citation type="journal article" date="2023" name="Commun. Biol.">
        <title>Reorganization of the ancestral sex-determining regions during the evolution of trioecy in Pleodorina starrii.</title>
        <authorList>
            <person name="Takahashi K."/>
            <person name="Suzuki S."/>
            <person name="Kawai-Toyooka H."/>
            <person name="Yamamoto K."/>
            <person name="Hamaji T."/>
            <person name="Ootsuki R."/>
            <person name="Yamaguchi H."/>
            <person name="Kawachi M."/>
            <person name="Higashiyama T."/>
            <person name="Nozaki H."/>
        </authorList>
    </citation>
    <scope>NUCLEOTIDE SEQUENCE [LARGE SCALE GENOMIC DNA]</scope>
    <source>
        <strain evidence="7 8">NIES-4479</strain>
    </source>
</reference>
<dbReference type="NCBIfam" id="NF003814">
    <property type="entry name" value="PRK05406.1-3"/>
    <property type="match status" value="1"/>
</dbReference>